<protein>
    <recommendedName>
        <fullName evidence="7">BZIP domain-containing protein</fullName>
    </recommendedName>
</protein>
<dbReference type="InterPro" id="IPR044759">
    <property type="entry name" value="bZIP_RF2"/>
</dbReference>
<evidence type="ECO:0000256" key="2">
    <source>
        <dbReference type="ARBA" id="ARBA00023015"/>
    </source>
</evidence>
<dbReference type="GO" id="GO:0005634">
    <property type="term" value="C:nucleus"/>
    <property type="evidence" value="ECO:0000318"/>
    <property type="project" value="GO_Central"/>
</dbReference>
<evidence type="ECO:0000256" key="5">
    <source>
        <dbReference type="SAM" id="Coils"/>
    </source>
</evidence>
<feature type="coiled-coil region" evidence="5">
    <location>
        <begin position="151"/>
        <end position="188"/>
    </location>
</feature>
<keyword evidence="2" id="KW-0805">Transcription regulation</keyword>
<feature type="region of interest" description="Disordered" evidence="6">
    <location>
        <begin position="1"/>
        <end position="26"/>
    </location>
</feature>
<dbReference type="HOGENOM" id="CLU_1368360_0_0_1"/>
<evidence type="ECO:0000256" key="6">
    <source>
        <dbReference type="SAM" id="MobiDB-lite"/>
    </source>
</evidence>
<evidence type="ECO:0000313" key="8">
    <source>
        <dbReference type="EMBL" id="EOY07119.1"/>
    </source>
</evidence>
<evidence type="ECO:0000256" key="4">
    <source>
        <dbReference type="ARBA" id="ARBA00023242"/>
    </source>
</evidence>
<dbReference type="OMA" id="STPMNTE"/>
<organism evidence="8 9">
    <name type="scientific">Theobroma cacao</name>
    <name type="common">Cacao</name>
    <name type="synonym">Cocoa</name>
    <dbReference type="NCBI Taxonomy" id="3641"/>
    <lineage>
        <taxon>Eukaryota</taxon>
        <taxon>Viridiplantae</taxon>
        <taxon>Streptophyta</taxon>
        <taxon>Embryophyta</taxon>
        <taxon>Tracheophyta</taxon>
        <taxon>Spermatophyta</taxon>
        <taxon>Magnoliopsida</taxon>
        <taxon>eudicotyledons</taxon>
        <taxon>Gunneridae</taxon>
        <taxon>Pentapetalae</taxon>
        <taxon>rosids</taxon>
        <taxon>malvids</taxon>
        <taxon>Malvales</taxon>
        <taxon>Malvaceae</taxon>
        <taxon>Byttnerioideae</taxon>
        <taxon>Theobroma</taxon>
    </lineage>
</organism>
<accession>A0A061EXY5</accession>
<dbReference type="GO" id="GO:0003700">
    <property type="term" value="F:DNA-binding transcription factor activity"/>
    <property type="evidence" value="ECO:0007669"/>
    <property type="project" value="InterPro"/>
</dbReference>
<keyword evidence="3" id="KW-0804">Transcription</keyword>
<dbReference type="eggNOG" id="ENOG502T1HX">
    <property type="taxonomic scope" value="Eukaryota"/>
</dbReference>
<dbReference type="STRING" id="3641.A0A061EXY5"/>
<dbReference type="GO" id="GO:0003677">
    <property type="term" value="F:DNA binding"/>
    <property type="evidence" value="ECO:0000318"/>
    <property type="project" value="GO_Central"/>
</dbReference>
<dbReference type="InterPro" id="IPR052483">
    <property type="entry name" value="bZIP_transcription_regulators"/>
</dbReference>
<evidence type="ECO:0000256" key="3">
    <source>
        <dbReference type="ARBA" id="ARBA00023163"/>
    </source>
</evidence>
<reference evidence="8 9" key="1">
    <citation type="journal article" date="2013" name="Genome Biol.">
        <title>The genome sequence of the most widely cultivated cacao type and its use to identify candidate genes regulating pod color.</title>
        <authorList>
            <person name="Motamayor J.C."/>
            <person name="Mockaitis K."/>
            <person name="Schmutz J."/>
            <person name="Haiminen N."/>
            <person name="Iii D.L."/>
            <person name="Cornejo O."/>
            <person name="Findley S.D."/>
            <person name="Zheng P."/>
            <person name="Utro F."/>
            <person name="Royaert S."/>
            <person name="Saski C."/>
            <person name="Jenkins J."/>
            <person name="Podicheti R."/>
            <person name="Zhao M."/>
            <person name="Scheffler B.E."/>
            <person name="Stack J.C."/>
            <person name="Feltus F.A."/>
            <person name="Mustiga G.M."/>
            <person name="Amores F."/>
            <person name="Phillips W."/>
            <person name="Marelli J.P."/>
            <person name="May G.D."/>
            <person name="Shapiro H."/>
            <person name="Ma J."/>
            <person name="Bustamante C.D."/>
            <person name="Schnell R.J."/>
            <person name="Main D."/>
            <person name="Gilbert D."/>
            <person name="Parida L."/>
            <person name="Kuhn D.N."/>
        </authorList>
    </citation>
    <scope>NUCLEOTIDE SEQUENCE [LARGE SCALE GENOMIC DNA]</scope>
    <source>
        <strain evidence="9">cv. Matina 1-6</strain>
    </source>
</reference>
<dbReference type="InterPro" id="IPR046347">
    <property type="entry name" value="bZIP_sf"/>
</dbReference>
<feature type="compositionally biased region" description="Polar residues" evidence="6">
    <location>
        <begin position="1"/>
        <end position="24"/>
    </location>
</feature>
<proteinExistence type="predicted"/>
<feature type="domain" description="BZIP" evidence="7">
    <location>
        <begin position="99"/>
        <end position="160"/>
    </location>
</feature>
<dbReference type="SMART" id="SM00338">
    <property type="entry name" value="BRLZ"/>
    <property type="match status" value="1"/>
</dbReference>
<keyword evidence="4" id="KW-0539">Nucleus</keyword>
<dbReference type="PANTHER" id="PTHR46391:SF11">
    <property type="entry name" value="BASIC LEUCINE ZIPPER 19-LIKE ISOFORM X1"/>
    <property type="match status" value="1"/>
</dbReference>
<dbReference type="Gene3D" id="1.20.5.170">
    <property type="match status" value="1"/>
</dbReference>
<gene>
    <name evidence="8" type="ORF">TCM_021629</name>
</gene>
<evidence type="ECO:0000256" key="1">
    <source>
        <dbReference type="ARBA" id="ARBA00004123"/>
    </source>
</evidence>
<sequence length="200" mass="23250">MPPKDQTSPNPEQMISPEGSNPPSSLDIVELTSSLQATEPRRAISLHKRSASDSLVILRKPYLVGQSSSSLVTETQKWGRSFEPTMDPKKMKRWTYLHTHTMKLLLANRVSAQKSRLRRMEYIEKLNKDIETEQAKIAELAPQVSYYKHRRAMLQKENDEIKQKIEFLEKEEARKEAEYQALKDERDMLALTYFLQQEGL</sequence>
<dbReference type="InterPro" id="IPR004827">
    <property type="entry name" value="bZIP"/>
</dbReference>
<evidence type="ECO:0000259" key="7">
    <source>
        <dbReference type="SMART" id="SM00338"/>
    </source>
</evidence>
<dbReference type="Gramene" id="EOY07119">
    <property type="protein sequence ID" value="EOY07119"/>
    <property type="gene ID" value="TCM_021629"/>
</dbReference>
<dbReference type="PANTHER" id="PTHR46391">
    <property type="entry name" value="BASIC LEUCINE ZIPPER 34"/>
    <property type="match status" value="1"/>
</dbReference>
<dbReference type="AlphaFoldDB" id="A0A061EXY5"/>
<dbReference type="EMBL" id="CM001883">
    <property type="protein sequence ID" value="EOY07119.1"/>
    <property type="molecule type" value="Genomic_DNA"/>
</dbReference>
<dbReference type="CDD" id="cd14703">
    <property type="entry name" value="bZIP_plant_RF2"/>
    <property type="match status" value="1"/>
</dbReference>
<dbReference type="SUPFAM" id="SSF57959">
    <property type="entry name" value="Leucine zipper domain"/>
    <property type="match status" value="1"/>
</dbReference>
<keyword evidence="5" id="KW-0175">Coiled coil</keyword>
<keyword evidence="9" id="KW-1185">Reference proteome</keyword>
<evidence type="ECO:0000313" key="9">
    <source>
        <dbReference type="Proteomes" id="UP000026915"/>
    </source>
</evidence>
<comment type="subcellular location">
    <subcellularLocation>
        <location evidence="1">Nucleus</location>
    </subcellularLocation>
</comment>
<dbReference type="Proteomes" id="UP000026915">
    <property type="component" value="Chromosome 5"/>
</dbReference>
<name>A0A061EXY5_THECC</name>
<dbReference type="GO" id="GO:0045893">
    <property type="term" value="P:positive regulation of DNA-templated transcription"/>
    <property type="evidence" value="ECO:0000318"/>
    <property type="project" value="GO_Central"/>
</dbReference>
<dbReference type="InParanoid" id="A0A061EXY5"/>